<keyword evidence="4 7" id="KW-0812">Transmembrane</keyword>
<name>A0A7C4FG43_9CREN</name>
<evidence type="ECO:0000256" key="3">
    <source>
        <dbReference type="ARBA" id="ARBA00022475"/>
    </source>
</evidence>
<evidence type="ECO:0000256" key="4">
    <source>
        <dbReference type="ARBA" id="ARBA00022692"/>
    </source>
</evidence>
<feature type="transmembrane region" description="Helical" evidence="7">
    <location>
        <begin position="12"/>
        <end position="35"/>
    </location>
</feature>
<dbReference type="GO" id="GO:0005886">
    <property type="term" value="C:plasma membrane"/>
    <property type="evidence" value="ECO:0007669"/>
    <property type="project" value="UniProtKB-SubCell"/>
</dbReference>
<dbReference type="InterPro" id="IPR000515">
    <property type="entry name" value="MetI-like"/>
</dbReference>
<dbReference type="PANTHER" id="PTHR30465">
    <property type="entry name" value="INNER MEMBRANE ABC TRANSPORTER"/>
    <property type="match status" value="1"/>
</dbReference>
<evidence type="ECO:0000256" key="6">
    <source>
        <dbReference type="ARBA" id="ARBA00023136"/>
    </source>
</evidence>
<dbReference type="Pfam" id="PF00528">
    <property type="entry name" value="BPD_transp_1"/>
    <property type="match status" value="1"/>
</dbReference>
<evidence type="ECO:0000256" key="7">
    <source>
        <dbReference type="RuleBase" id="RU363032"/>
    </source>
</evidence>
<evidence type="ECO:0000259" key="8">
    <source>
        <dbReference type="PROSITE" id="PS50928"/>
    </source>
</evidence>
<dbReference type="EMBL" id="DTFF01000005">
    <property type="protein sequence ID" value="HGI86889.1"/>
    <property type="molecule type" value="Genomic_DNA"/>
</dbReference>
<feature type="transmembrane region" description="Helical" evidence="7">
    <location>
        <begin position="288"/>
        <end position="309"/>
    </location>
</feature>
<comment type="subcellular location">
    <subcellularLocation>
        <location evidence="1 7">Cell membrane</location>
        <topology evidence="1 7">Multi-pass membrane protein</topology>
    </subcellularLocation>
</comment>
<sequence>MGVGITIARRAVFLVLALIIAVFLTGFIIGATGYADNVVKAIVNEEVRAYRQALSKMPNVNQSYVDKLVREYQQMLIETYGLDKPWIHRVLPLVYSTLVFKFGDVQQVGVAEVAGFQLPVKASDVILTCLPRTIVMITVAELITIALALVIAPRITFRIGSLTDRIVVVYAALTNAIPVWWLALVMIFVFSYRLGVAPQQFRGVIKSLNTMSAALMSGDMILFFTSFKDVLFYAWLPILTIVIVILGPWIYSTRAMLLRIVREDFVLAAVARGLPQKVVLRKYILRPALSPVMTSVLLGLAGTLGGYIITESVFDWPGMGALYYQAIISGDPATILGLTYILTLVYVIARFVLEILYVALDPRVRL</sequence>
<feature type="domain" description="ABC transmembrane type-1" evidence="8">
    <location>
        <begin position="130"/>
        <end position="357"/>
    </location>
</feature>
<gene>
    <name evidence="9" type="ORF">ENV14_00590</name>
</gene>
<feature type="transmembrane region" description="Helical" evidence="7">
    <location>
        <begin position="134"/>
        <end position="155"/>
    </location>
</feature>
<dbReference type="Gene3D" id="1.10.3720.10">
    <property type="entry name" value="MetI-like"/>
    <property type="match status" value="1"/>
</dbReference>
<dbReference type="SUPFAM" id="SSF161098">
    <property type="entry name" value="MetI-like"/>
    <property type="match status" value="1"/>
</dbReference>
<evidence type="ECO:0000313" key="9">
    <source>
        <dbReference type="EMBL" id="HGI86889.1"/>
    </source>
</evidence>
<dbReference type="InterPro" id="IPR035906">
    <property type="entry name" value="MetI-like_sf"/>
</dbReference>
<accession>A0A7C4FG43</accession>
<feature type="transmembrane region" description="Helical" evidence="7">
    <location>
        <begin position="230"/>
        <end position="251"/>
    </location>
</feature>
<dbReference type="PANTHER" id="PTHR30465:SF45">
    <property type="entry name" value="BINDING-PROTEIN-DEPENDENT TRANSPORT SYSTEMS INNER MEMBRANE COMPONENT"/>
    <property type="match status" value="1"/>
</dbReference>
<dbReference type="PROSITE" id="PS50928">
    <property type="entry name" value="ABC_TM1"/>
    <property type="match status" value="1"/>
</dbReference>
<evidence type="ECO:0000256" key="1">
    <source>
        <dbReference type="ARBA" id="ARBA00004651"/>
    </source>
</evidence>
<feature type="transmembrane region" description="Helical" evidence="7">
    <location>
        <begin position="167"/>
        <end position="192"/>
    </location>
</feature>
<keyword evidence="2 7" id="KW-0813">Transport</keyword>
<evidence type="ECO:0000256" key="5">
    <source>
        <dbReference type="ARBA" id="ARBA00022989"/>
    </source>
</evidence>
<reference evidence="9" key="1">
    <citation type="journal article" date="2020" name="mSystems">
        <title>Genome- and Community-Level Interaction Insights into Carbon Utilization and Element Cycling Functions of Hydrothermarchaeota in Hydrothermal Sediment.</title>
        <authorList>
            <person name="Zhou Z."/>
            <person name="Liu Y."/>
            <person name="Xu W."/>
            <person name="Pan J."/>
            <person name="Luo Z.H."/>
            <person name="Li M."/>
        </authorList>
    </citation>
    <scope>NUCLEOTIDE SEQUENCE [LARGE SCALE GENOMIC DNA]</scope>
    <source>
        <strain evidence="9">SpSt-732</strain>
    </source>
</reference>
<dbReference type="GO" id="GO:0055085">
    <property type="term" value="P:transmembrane transport"/>
    <property type="evidence" value="ECO:0007669"/>
    <property type="project" value="InterPro"/>
</dbReference>
<evidence type="ECO:0000256" key="2">
    <source>
        <dbReference type="ARBA" id="ARBA00022448"/>
    </source>
</evidence>
<comment type="similarity">
    <text evidence="7">Belongs to the binding-protein-dependent transport system permease family.</text>
</comment>
<proteinExistence type="inferred from homology"/>
<protein>
    <submittedName>
        <fullName evidence="9">ABC transporter permease</fullName>
    </submittedName>
</protein>
<keyword evidence="5 7" id="KW-1133">Transmembrane helix</keyword>
<organism evidence="9">
    <name type="scientific">Ignisphaera aggregans</name>
    <dbReference type="NCBI Taxonomy" id="334771"/>
    <lineage>
        <taxon>Archaea</taxon>
        <taxon>Thermoproteota</taxon>
        <taxon>Thermoprotei</taxon>
        <taxon>Desulfurococcales</taxon>
        <taxon>Desulfurococcaceae</taxon>
        <taxon>Ignisphaera</taxon>
    </lineage>
</organism>
<feature type="transmembrane region" description="Helical" evidence="7">
    <location>
        <begin position="338"/>
        <end position="360"/>
    </location>
</feature>
<keyword evidence="3" id="KW-1003">Cell membrane</keyword>
<keyword evidence="6 7" id="KW-0472">Membrane</keyword>
<comment type="caution">
    <text evidence="9">The sequence shown here is derived from an EMBL/GenBank/DDBJ whole genome shotgun (WGS) entry which is preliminary data.</text>
</comment>
<dbReference type="AlphaFoldDB" id="A0A7C4FG43"/>